<gene>
    <name evidence="2" type="ordered locus">SCATT_36500</name>
</gene>
<keyword evidence="3" id="KW-1185">Reference proteome</keyword>
<accession>G8X030</accession>
<evidence type="ECO:0000313" key="3">
    <source>
        <dbReference type="Proteomes" id="UP000007842"/>
    </source>
</evidence>
<sequence length="97" mass="9771">MPLLVTVTVPAGTFAAGGVPGTSTGRETHLVPGRRRPDGDQALRPGGHHADGPRSGDRAGRGRAGGREAGVRGAEDRVADRRVTSGPADDGRAAGAR</sequence>
<evidence type="ECO:0000256" key="1">
    <source>
        <dbReference type="SAM" id="MobiDB-lite"/>
    </source>
</evidence>
<evidence type="ECO:0000313" key="2">
    <source>
        <dbReference type="EMBL" id="AEW96021.1"/>
    </source>
</evidence>
<accession>F8K3Y5</accession>
<dbReference type="AlphaFoldDB" id="F8K3Y5"/>
<feature type="compositionally biased region" description="Basic and acidic residues" evidence="1">
    <location>
        <begin position="48"/>
        <end position="83"/>
    </location>
</feature>
<dbReference type="RefSeq" id="WP_014144378.1">
    <property type="nucleotide sequence ID" value="NC_016111.1"/>
</dbReference>
<feature type="region of interest" description="Disordered" evidence="1">
    <location>
        <begin position="1"/>
        <end position="97"/>
    </location>
</feature>
<proteinExistence type="predicted"/>
<dbReference type="KEGG" id="sct:SCAT_3658"/>
<dbReference type="Proteomes" id="UP000007842">
    <property type="component" value="Chromosome"/>
</dbReference>
<name>F8K3Y5_STREN</name>
<protein>
    <submittedName>
        <fullName evidence="2">Uncharacterized protein</fullName>
    </submittedName>
</protein>
<organism evidence="2 3">
    <name type="scientific">Streptantibioticus cattleyicolor (strain ATCC 35852 / DSM 46488 / JCM 4925 / NBRC 14057 / NRRL 8057)</name>
    <name type="common">Streptomyces cattleya</name>
    <dbReference type="NCBI Taxonomy" id="1003195"/>
    <lineage>
        <taxon>Bacteria</taxon>
        <taxon>Bacillati</taxon>
        <taxon>Actinomycetota</taxon>
        <taxon>Actinomycetes</taxon>
        <taxon>Kitasatosporales</taxon>
        <taxon>Streptomycetaceae</taxon>
        <taxon>Streptantibioticus</taxon>
    </lineage>
</organism>
<dbReference type="HOGENOM" id="CLU_2345382_0_0_11"/>
<reference evidence="3" key="1">
    <citation type="submission" date="2011-12" db="EMBL/GenBank/DDBJ databases">
        <title>Complete genome sequence of Streptomyces cattleya strain DSM 46488.</title>
        <authorList>
            <person name="Ou H.-Y."/>
            <person name="Li P."/>
            <person name="Zhao C."/>
            <person name="O'Hagan D."/>
            <person name="Deng Z."/>
        </authorList>
    </citation>
    <scope>NUCLEOTIDE SEQUENCE [LARGE SCALE GENOMIC DNA]</scope>
    <source>
        <strain evidence="3">ATCC 35852 / DSM 46488 / JCM 4925 / NBRC 14057 / NRRL 8057</strain>
    </source>
</reference>
<dbReference type="EMBL" id="CP003219">
    <property type="protein sequence ID" value="AEW96021.1"/>
    <property type="molecule type" value="Genomic_DNA"/>
</dbReference>
<dbReference type="PATRIC" id="fig|1003195.11.peg.5121"/>
<dbReference type="KEGG" id="scy:SCATT_36500"/>